<accession>F2AZD6</accession>
<dbReference type="PATRIC" id="fig|991778.3.peg.5391"/>
<dbReference type="AlphaFoldDB" id="F2AZD6"/>
<name>F2AZD6_RHOBT</name>
<comment type="caution">
    <text evidence="1">The sequence shown here is derived from an EMBL/GenBank/DDBJ whole genome shotgun (WGS) entry which is preliminary data.</text>
</comment>
<evidence type="ECO:0000313" key="2">
    <source>
        <dbReference type="Proteomes" id="UP000006222"/>
    </source>
</evidence>
<dbReference type="EMBL" id="AFAR01000257">
    <property type="protein sequence ID" value="EGF24976.1"/>
    <property type="molecule type" value="Genomic_DNA"/>
</dbReference>
<proteinExistence type="predicted"/>
<organism evidence="1 2">
    <name type="scientific">Rhodopirellula baltica WH47</name>
    <dbReference type="NCBI Taxonomy" id="991778"/>
    <lineage>
        <taxon>Bacteria</taxon>
        <taxon>Pseudomonadati</taxon>
        <taxon>Planctomycetota</taxon>
        <taxon>Planctomycetia</taxon>
        <taxon>Pirellulales</taxon>
        <taxon>Pirellulaceae</taxon>
        <taxon>Rhodopirellula</taxon>
    </lineage>
</organism>
<sequence>MEFSGDTFGCRIKSVYLFPWYLLRPSSILEMIKRSVGDLVIGCETPSGSRSANHLTQST</sequence>
<protein>
    <submittedName>
        <fullName evidence="1">Uncharacterized protein</fullName>
    </submittedName>
</protein>
<gene>
    <name evidence="1" type="ORF">RBWH47_02829</name>
</gene>
<evidence type="ECO:0000313" key="1">
    <source>
        <dbReference type="EMBL" id="EGF24976.1"/>
    </source>
</evidence>
<reference evidence="1 2" key="1">
    <citation type="journal article" date="2013" name="Mar. Genomics">
        <title>Expression of sulfatases in Rhodopirellula baltica and the diversity of sulfatases in the genus Rhodopirellula.</title>
        <authorList>
            <person name="Wegner C.E."/>
            <person name="Richter-Heitmann T."/>
            <person name="Klindworth A."/>
            <person name="Klockow C."/>
            <person name="Richter M."/>
            <person name="Achstetter T."/>
            <person name="Glockner F.O."/>
            <person name="Harder J."/>
        </authorList>
    </citation>
    <scope>NUCLEOTIDE SEQUENCE [LARGE SCALE GENOMIC DNA]</scope>
    <source>
        <strain evidence="1 2">WH47</strain>
    </source>
</reference>
<dbReference type="Proteomes" id="UP000006222">
    <property type="component" value="Unassembled WGS sequence"/>
</dbReference>